<organism evidence="3 4">
    <name type="scientific">Methylobacterium aquaticum</name>
    <dbReference type="NCBI Taxonomy" id="270351"/>
    <lineage>
        <taxon>Bacteria</taxon>
        <taxon>Pseudomonadati</taxon>
        <taxon>Pseudomonadota</taxon>
        <taxon>Alphaproteobacteria</taxon>
        <taxon>Hyphomicrobiales</taxon>
        <taxon>Methylobacteriaceae</taxon>
        <taxon>Methylobacterium</taxon>
    </lineage>
</organism>
<reference evidence="3 4" key="1">
    <citation type="journal article" date="2015" name="Genome Announc.">
        <title>Complete Genome Sequence of Methylobacterium aquaticum Strain 22A, Isolated from Racomitrium japonicum Moss.</title>
        <authorList>
            <person name="Tani A."/>
            <person name="Ogura Y."/>
            <person name="Hayashi T."/>
            <person name="Kimbara K."/>
        </authorList>
    </citation>
    <scope>NUCLEOTIDE SEQUENCE [LARGE SCALE GENOMIC DNA]</scope>
    <source>
        <strain evidence="3 4">MA-22A</strain>
    </source>
</reference>
<dbReference type="STRING" id="270351.Maq22A_c20395"/>
<dbReference type="Pfam" id="PF17930">
    <property type="entry name" value="LpxI_N"/>
    <property type="match status" value="1"/>
</dbReference>
<proteinExistence type="predicted"/>
<gene>
    <name evidence="3" type="ORF">Maq22A_c20395</name>
</gene>
<dbReference type="PANTHER" id="PTHR39962">
    <property type="entry name" value="BLL4848 PROTEIN"/>
    <property type="match status" value="1"/>
</dbReference>
<accession>A0A0C6FEW0</accession>
<dbReference type="PATRIC" id="fig|270351.10.peg.3941"/>
<dbReference type="Gene3D" id="3.40.140.80">
    <property type="match status" value="1"/>
</dbReference>
<dbReference type="Gene3D" id="3.40.50.20">
    <property type="match status" value="1"/>
</dbReference>
<dbReference type="KEGG" id="maqu:Maq22A_c20395"/>
<evidence type="ECO:0000259" key="1">
    <source>
        <dbReference type="Pfam" id="PF06230"/>
    </source>
</evidence>
<dbReference type="Proteomes" id="UP000061432">
    <property type="component" value="Chromosome"/>
</dbReference>
<dbReference type="Pfam" id="PF06230">
    <property type="entry name" value="LpxI_C"/>
    <property type="match status" value="1"/>
</dbReference>
<reference evidence="4" key="2">
    <citation type="submission" date="2015-01" db="EMBL/GenBank/DDBJ databases">
        <title>Complete genome sequence of Methylobacterium aquaticum strain 22A.</title>
        <authorList>
            <person name="Tani A."/>
            <person name="Ogura Y."/>
            <person name="Hayashi T."/>
        </authorList>
    </citation>
    <scope>NUCLEOTIDE SEQUENCE [LARGE SCALE GENOMIC DNA]</scope>
    <source>
        <strain evidence="4">MA-22A</strain>
    </source>
</reference>
<feature type="domain" description="LpxI C-terminal" evidence="1">
    <location>
        <begin position="154"/>
        <end position="289"/>
    </location>
</feature>
<dbReference type="PANTHER" id="PTHR39962:SF1">
    <property type="entry name" value="LPXI FAMILY PROTEIN"/>
    <property type="match status" value="1"/>
</dbReference>
<sequence>MMAAAAARADRPPASQASGPVAIVAGSGRLPLLIVEALERAGRPCRVLAIRGFADPATRRRADATVDLLDVRGALDTLCGWTPAGVTLAGAVARPSPAALLNTLAAYRNRETLRSLASGGDDHLLRGVLALLEEHGLQVLGVRDLAPGLMAPVGRFGALGPDEAADASVAAGRALLASLSPHDVGQAAVVASRRVLAVEGPEGTDRMLDRARTLARRPLGLGRAPAAMVLVKRAKDGQDLRVDLPAIGPRTVKRAAQTGCIGIAVGAGDTLVLDRAETVALADRLGLFLLGLPPDPEPAP</sequence>
<evidence type="ECO:0000259" key="2">
    <source>
        <dbReference type="Pfam" id="PF17930"/>
    </source>
</evidence>
<dbReference type="InterPro" id="IPR053174">
    <property type="entry name" value="LpxI"/>
</dbReference>
<evidence type="ECO:0000313" key="3">
    <source>
        <dbReference type="EMBL" id="BAQ47123.1"/>
    </source>
</evidence>
<name>A0A0C6FEW0_9HYPH</name>
<evidence type="ECO:0008006" key="5">
    <source>
        <dbReference type="Google" id="ProtNLM"/>
    </source>
</evidence>
<dbReference type="EMBL" id="AP014704">
    <property type="protein sequence ID" value="BAQ47123.1"/>
    <property type="molecule type" value="Genomic_DNA"/>
</dbReference>
<protein>
    <recommendedName>
        <fullName evidence="5">Phosphatidate cytidylyltransferase</fullName>
    </recommendedName>
</protein>
<feature type="domain" description="LpxI N-terminal" evidence="2">
    <location>
        <begin position="21"/>
        <end position="149"/>
    </location>
</feature>
<dbReference type="InterPro" id="IPR010415">
    <property type="entry name" value="LpxI_C"/>
</dbReference>
<evidence type="ECO:0000313" key="4">
    <source>
        <dbReference type="Proteomes" id="UP000061432"/>
    </source>
</evidence>
<dbReference type="AlphaFoldDB" id="A0A0C6FEW0"/>
<dbReference type="InterPro" id="IPR041255">
    <property type="entry name" value="LpxI_N"/>
</dbReference>
<dbReference type="InterPro" id="IPR043167">
    <property type="entry name" value="LpxI_C_sf"/>
</dbReference>